<feature type="domain" description="MIP18 family-like" evidence="1">
    <location>
        <begin position="7"/>
        <end position="79"/>
    </location>
</feature>
<dbReference type="PANTHER" id="PTHR42831:SF1">
    <property type="entry name" value="FE-S PROTEIN MATURATION AUXILIARY FACTOR YITW"/>
    <property type="match status" value="1"/>
</dbReference>
<keyword evidence="3" id="KW-1185">Reference proteome</keyword>
<proteinExistence type="predicted"/>
<evidence type="ECO:0000259" key="1">
    <source>
        <dbReference type="Pfam" id="PF01883"/>
    </source>
</evidence>
<organism evidence="2 3">
    <name type="scientific">Alicyclobacillus acidoterrestris (strain ATCC 49025 / DSM 3922 / CIP 106132 / NCIMB 13137 / GD3B)</name>
    <dbReference type="NCBI Taxonomy" id="1356854"/>
    <lineage>
        <taxon>Bacteria</taxon>
        <taxon>Bacillati</taxon>
        <taxon>Bacillota</taxon>
        <taxon>Bacilli</taxon>
        <taxon>Bacillales</taxon>
        <taxon>Alicyclobacillaceae</taxon>
        <taxon>Alicyclobacillus</taxon>
    </lineage>
</organism>
<sequence length="102" mass="11325">MDMVDLTAVKEQLTHVLDPEIRVNVVDLGLIYDISEPKEGQVNIKMTLTTPDCPLHEGFLDAIEAAVAPVKGVEYVKVDVVFDPPWTPDRMNPDVRKQLGIA</sequence>
<dbReference type="EMBL" id="CP080467">
    <property type="protein sequence ID" value="UNO50928.1"/>
    <property type="molecule type" value="Genomic_DNA"/>
</dbReference>
<dbReference type="PANTHER" id="PTHR42831">
    <property type="entry name" value="FE-S PROTEIN MATURATION AUXILIARY FACTOR YITW"/>
    <property type="match status" value="1"/>
</dbReference>
<dbReference type="KEGG" id="aaco:K1I37_16850"/>
<dbReference type="InterPro" id="IPR002744">
    <property type="entry name" value="MIP18-like"/>
</dbReference>
<dbReference type="AlphaFoldDB" id="A0A9E6ZK65"/>
<evidence type="ECO:0000313" key="2">
    <source>
        <dbReference type="EMBL" id="UNO50928.1"/>
    </source>
</evidence>
<dbReference type="Proteomes" id="UP000829401">
    <property type="component" value="Chromosome"/>
</dbReference>
<gene>
    <name evidence="2" type="ORF">K1I37_16850</name>
</gene>
<dbReference type="Pfam" id="PF01883">
    <property type="entry name" value="FeS_assembly_P"/>
    <property type="match status" value="1"/>
</dbReference>
<dbReference type="Gene3D" id="3.30.300.130">
    <property type="entry name" value="Fe-S cluster assembly (FSCA)"/>
    <property type="match status" value="1"/>
</dbReference>
<protein>
    <submittedName>
        <fullName evidence="2">Metal-sulfur cluster assembly factor</fullName>
    </submittedName>
</protein>
<evidence type="ECO:0000313" key="3">
    <source>
        <dbReference type="Proteomes" id="UP000829401"/>
    </source>
</evidence>
<name>A0A9E6ZK65_ALIAG</name>
<dbReference type="InterPro" id="IPR034904">
    <property type="entry name" value="FSCA_dom_sf"/>
</dbReference>
<reference evidence="3" key="1">
    <citation type="journal article" date="2022" name="G3 (Bethesda)">
        <title>Unveiling the complete genome sequence of Alicyclobacillus acidoterrestris DSM 3922T, a taint-producing strain.</title>
        <authorList>
            <person name="Leonardo I.C."/>
            <person name="Barreto Crespo M.T."/>
            <person name="Gaspar F.B."/>
        </authorList>
    </citation>
    <scope>NUCLEOTIDE SEQUENCE [LARGE SCALE GENOMIC DNA]</scope>
    <source>
        <strain evidence="3">DSM 3922</strain>
    </source>
</reference>
<accession>A0A9E6ZK65</accession>
<dbReference type="SUPFAM" id="SSF117916">
    <property type="entry name" value="Fe-S cluster assembly (FSCA) domain-like"/>
    <property type="match status" value="1"/>
</dbReference>
<dbReference type="InterPro" id="IPR052339">
    <property type="entry name" value="Fe-S_Maturation_MIP18"/>
</dbReference>
<dbReference type="OrthoDB" id="9805360at2"/>